<evidence type="ECO:0000259" key="5">
    <source>
        <dbReference type="PROSITE" id="PS01124"/>
    </source>
</evidence>
<evidence type="ECO:0000259" key="6">
    <source>
        <dbReference type="PROSITE" id="PS50110"/>
    </source>
</evidence>
<evidence type="ECO:0000256" key="1">
    <source>
        <dbReference type="ARBA" id="ARBA00023015"/>
    </source>
</evidence>
<evidence type="ECO:0000313" key="8">
    <source>
        <dbReference type="Proteomes" id="UP000298246"/>
    </source>
</evidence>
<dbReference type="SMART" id="SM00342">
    <property type="entry name" value="HTH_ARAC"/>
    <property type="match status" value="1"/>
</dbReference>
<dbReference type="InterPro" id="IPR001789">
    <property type="entry name" value="Sig_transdc_resp-reg_receiver"/>
</dbReference>
<dbReference type="CDD" id="cd17536">
    <property type="entry name" value="REC_YesN-like"/>
    <property type="match status" value="1"/>
</dbReference>
<evidence type="ECO:0000256" key="4">
    <source>
        <dbReference type="PROSITE-ProRule" id="PRU00169"/>
    </source>
</evidence>
<dbReference type="Pfam" id="PF00072">
    <property type="entry name" value="Response_reg"/>
    <property type="match status" value="1"/>
</dbReference>
<keyword evidence="1" id="KW-0805">Transcription regulation</keyword>
<keyword evidence="3" id="KW-0804">Transcription</keyword>
<sequence>MLRIVITDDEERIRQGLAKMITSAGEDYRIVGLFASGPELLERLDELEFDLLITDIKMPAMNGIRLVELLHERRPELRAAIVSGFSDFEYARQAIRLGAVDYLIKPIDKEELYRLLAKLRLELADARRRDRDRLREALRAALAQGAEGPARQRLAALLPAQPLSYGCAVIRSEAPLAALPELDLAAFQADFLELAALTTHELCVVYGLEARHPQERLVPLGRLLAERVMDALPGTLAAGIAVGATGADDWPACCREAQRASRRALYSPARTDIAVAAETAEKSMLADVHARIDKELRQEAQVLDATKLLGSLRELFRDLALLQPELDDIAACCDKIVYMLQREIAEFPAALARRYDEGDWLAELKLGLRLRTIEARFASMIQELLADVREERERSGSRVIEKVKRMIEEEYNRDIELGRLAERVFLTPSYLSKLFKSETGETLTDYLIGIRMSRAKQLLKEHAEMKTYEVGERVGYSDPAYFNKIFKKMVGVTPKEFKDQAR</sequence>
<dbReference type="InterPro" id="IPR009057">
    <property type="entry name" value="Homeodomain-like_sf"/>
</dbReference>
<keyword evidence="4" id="KW-0597">Phosphoprotein</keyword>
<dbReference type="PRINTS" id="PR00032">
    <property type="entry name" value="HTHARAC"/>
</dbReference>
<organism evidence="7 8">
    <name type="scientific">Paenibacillus athensensis</name>
    <dbReference type="NCBI Taxonomy" id="1967502"/>
    <lineage>
        <taxon>Bacteria</taxon>
        <taxon>Bacillati</taxon>
        <taxon>Bacillota</taxon>
        <taxon>Bacilli</taxon>
        <taxon>Bacillales</taxon>
        <taxon>Paenibacillaceae</taxon>
        <taxon>Paenibacillus</taxon>
    </lineage>
</organism>
<dbReference type="PANTHER" id="PTHR43280:SF10">
    <property type="entry name" value="REGULATORY PROTEIN POCR"/>
    <property type="match status" value="1"/>
</dbReference>
<dbReference type="RefSeq" id="WP_134749257.1">
    <property type="nucleotide sequence ID" value="NZ_MYFO02000004.1"/>
</dbReference>
<comment type="caution">
    <text evidence="7">The sequence shown here is derived from an EMBL/GenBank/DDBJ whole genome shotgun (WGS) entry which is preliminary data.</text>
</comment>
<dbReference type="GO" id="GO:0003700">
    <property type="term" value="F:DNA-binding transcription factor activity"/>
    <property type="evidence" value="ECO:0007669"/>
    <property type="project" value="InterPro"/>
</dbReference>
<dbReference type="AlphaFoldDB" id="A0A4Y8Q9I3"/>
<dbReference type="PANTHER" id="PTHR43280">
    <property type="entry name" value="ARAC-FAMILY TRANSCRIPTIONAL REGULATOR"/>
    <property type="match status" value="1"/>
</dbReference>
<dbReference type="InterPro" id="IPR018060">
    <property type="entry name" value="HTH_AraC"/>
</dbReference>
<dbReference type="SMART" id="SM00448">
    <property type="entry name" value="REC"/>
    <property type="match status" value="1"/>
</dbReference>
<dbReference type="OrthoDB" id="342399at2"/>
<reference evidence="7 8" key="1">
    <citation type="submission" date="2017-03" db="EMBL/GenBank/DDBJ databases">
        <title>Isolation of Levoglucosan Utilizing Bacteria.</title>
        <authorList>
            <person name="Arya A.S."/>
        </authorList>
    </citation>
    <scope>NUCLEOTIDE SEQUENCE [LARGE SCALE GENOMIC DNA]</scope>
    <source>
        <strain evidence="7 8">MEC069</strain>
    </source>
</reference>
<keyword evidence="2" id="KW-0238">DNA-binding</keyword>
<dbReference type="InterPro" id="IPR011006">
    <property type="entry name" value="CheY-like_superfamily"/>
</dbReference>
<gene>
    <name evidence="7" type="ORF">B5M42_02250</name>
</gene>
<feature type="domain" description="HTH araC/xylS-type" evidence="5">
    <location>
        <begin position="401"/>
        <end position="500"/>
    </location>
</feature>
<feature type="modified residue" description="4-aspartylphosphate" evidence="4">
    <location>
        <position position="55"/>
    </location>
</feature>
<dbReference type="GO" id="GO:0000160">
    <property type="term" value="P:phosphorelay signal transduction system"/>
    <property type="evidence" value="ECO:0007669"/>
    <property type="project" value="InterPro"/>
</dbReference>
<feature type="domain" description="Response regulatory" evidence="6">
    <location>
        <begin position="3"/>
        <end position="120"/>
    </location>
</feature>
<dbReference type="SUPFAM" id="SSF46689">
    <property type="entry name" value="Homeodomain-like"/>
    <property type="match status" value="2"/>
</dbReference>
<accession>A0A4Y8Q9I3</accession>
<dbReference type="Gene3D" id="3.40.50.2300">
    <property type="match status" value="1"/>
</dbReference>
<dbReference type="EMBL" id="MYFO01000002">
    <property type="protein sequence ID" value="TFE91288.1"/>
    <property type="molecule type" value="Genomic_DNA"/>
</dbReference>
<dbReference type="GO" id="GO:0043565">
    <property type="term" value="F:sequence-specific DNA binding"/>
    <property type="evidence" value="ECO:0007669"/>
    <property type="project" value="InterPro"/>
</dbReference>
<keyword evidence="8" id="KW-1185">Reference proteome</keyword>
<dbReference type="InterPro" id="IPR020449">
    <property type="entry name" value="Tscrpt_reg_AraC-type_HTH"/>
</dbReference>
<dbReference type="PROSITE" id="PS01124">
    <property type="entry name" value="HTH_ARAC_FAMILY_2"/>
    <property type="match status" value="1"/>
</dbReference>
<dbReference type="PROSITE" id="PS50110">
    <property type="entry name" value="RESPONSE_REGULATORY"/>
    <property type="match status" value="1"/>
</dbReference>
<dbReference type="SUPFAM" id="SSF52172">
    <property type="entry name" value="CheY-like"/>
    <property type="match status" value="1"/>
</dbReference>
<evidence type="ECO:0008006" key="9">
    <source>
        <dbReference type="Google" id="ProtNLM"/>
    </source>
</evidence>
<protein>
    <recommendedName>
        <fullName evidence="9">Response regulator</fullName>
    </recommendedName>
</protein>
<evidence type="ECO:0000256" key="2">
    <source>
        <dbReference type="ARBA" id="ARBA00023125"/>
    </source>
</evidence>
<proteinExistence type="predicted"/>
<evidence type="ECO:0000256" key="3">
    <source>
        <dbReference type="ARBA" id="ARBA00023163"/>
    </source>
</evidence>
<dbReference type="Proteomes" id="UP000298246">
    <property type="component" value="Unassembled WGS sequence"/>
</dbReference>
<name>A0A4Y8Q9I3_9BACL</name>
<dbReference type="Pfam" id="PF12833">
    <property type="entry name" value="HTH_18"/>
    <property type="match status" value="1"/>
</dbReference>
<dbReference type="Gene3D" id="1.10.10.60">
    <property type="entry name" value="Homeodomain-like"/>
    <property type="match status" value="2"/>
</dbReference>
<evidence type="ECO:0000313" key="7">
    <source>
        <dbReference type="EMBL" id="TFE91288.1"/>
    </source>
</evidence>